<dbReference type="SUPFAM" id="SSF53448">
    <property type="entry name" value="Nucleotide-diphospho-sugar transferases"/>
    <property type="match status" value="1"/>
</dbReference>
<dbReference type="EnsemblMetazoa" id="CLYHEMT001618.2">
    <property type="protein sequence ID" value="CLYHEMP001618.2"/>
    <property type="gene ID" value="CLYHEMG001618"/>
</dbReference>
<dbReference type="GO" id="GO:0005789">
    <property type="term" value="C:endoplasmic reticulum membrane"/>
    <property type="evidence" value="ECO:0007669"/>
    <property type="project" value="TreeGrafter"/>
</dbReference>
<dbReference type="PANTHER" id="PTHR46612">
    <property type="entry name" value="XYLOSIDE XYLOSYLTRANSFERASE 1"/>
    <property type="match status" value="1"/>
</dbReference>
<dbReference type="PANTHER" id="PTHR46612:SF1">
    <property type="entry name" value="XYLOSIDE XYLOSYLTRANSFERASE 1"/>
    <property type="match status" value="1"/>
</dbReference>
<dbReference type="GO" id="GO:0016266">
    <property type="term" value="P:protein O-linked glycosylation via N-acetyl-galactosamine"/>
    <property type="evidence" value="ECO:0007669"/>
    <property type="project" value="TreeGrafter"/>
</dbReference>
<accession>A0A7M5TTE3</accession>
<dbReference type="Proteomes" id="UP000594262">
    <property type="component" value="Unplaced"/>
</dbReference>
<proteinExistence type="predicted"/>
<evidence type="ECO:0000313" key="2">
    <source>
        <dbReference type="EnsemblMetazoa" id="CLYHEMP001618.2"/>
    </source>
</evidence>
<dbReference type="GO" id="GO:0140560">
    <property type="term" value="F:xylosyl alpha-1,3-xylosyltransferase activity"/>
    <property type="evidence" value="ECO:0007669"/>
    <property type="project" value="TreeGrafter"/>
</dbReference>
<keyword evidence="1" id="KW-1133">Transmembrane helix</keyword>
<dbReference type="OrthoDB" id="411524at2759"/>
<dbReference type="RefSeq" id="XP_066913486.1">
    <property type="nucleotide sequence ID" value="XM_067057385.1"/>
</dbReference>
<keyword evidence="3" id="KW-1185">Reference proteome</keyword>
<dbReference type="GeneID" id="136800730"/>
<sequence length="402" mass="47388">MENVLRSRKKISTTPNINNNVKKATLNMRGLMKRRFGWKILMYFAFMIVALSLFYYESGKIDNFRINVISKLSTSSKGRINYQFPHIEKSDDIQACSHEINLYIQFVLDDIKNDEKHINDFHNMICSLLKNTECKLKFFILANTEGTKMMKEIVSNFEKNYKWFGSPSIVFLDYYRIGRSVVNYTKPMKELFTTAINTYYSKSLFHLVPGLHRILPVTVDKVIAFDIDILILDDIQNLWDYFGNFSNDHLMALANEQQPVYYHLTNTYREESFDTIVGKPKPHGKPGLNGGVKLFNLESMRTNKVYNSLLDDPSKLVNLADKYSFRGHLGDQDFYTLLSFEYPEWVLELPCSWNRQLCQWWKEYGYRDVFELYSNCKEPYFILHGNCKTKINHTEFHDFLVK</sequence>
<keyword evidence="1" id="KW-0472">Membrane</keyword>
<reference evidence="2" key="1">
    <citation type="submission" date="2021-01" db="UniProtKB">
        <authorList>
            <consortium name="EnsemblMetazoa"/>
        </authorList>
    </citation>
    <scope>IDENTIFICATION</scope>
</reference>
<feature type="transmembrane region" description="Helical" evidence="1">
    <location>
        <begin position="36"/>
        <end position="56"/>
    </location>
</feature>
<dbReference type="InterPro" id="IPR042465">
    <property type="entry name" value="XXLT1"/>
</dbReference>
<organism evidence="2 3">
    <name type="scientific">Clytia hemisphaerica</name>
    <dbReference type="NCBI Taxonomy" id="252671"/>
    <lineage>
        <taxon>Eukaryota</taxon>
        <taxon>Metazoa</taxon>
        <taxon>Cnidaria</taxon>
        <taxon>Hydrozoa</taxon>
        <taxon>Hydroidolina</taxon>
        <taxon>Leptothecata</taxon>
        <taxon>Obeliida</taxon>
        <taxon>Clytiidae</taxon>
        <taxon>Clytia</taxon>
    </lineage>
</organism>
<dbReference type="InterPro" id="IPR002495">
    <property type="entry name" value="Glyco_trans_8"/>
</dbReference>
<dbReference type="AlphaFoldDB" id="A0A7M5TTE3"/>
<dbReference type="Pfam" id="PF01501">
    <property type="entry name" value="Glyco_transf_8"/>
    <property type="match status" value="1"/>
</dbReference>
<keyword evidence="1" id="KW-0812">Transmembrane</keyword>
<dbReference type="Gene3D" id="3.90.550.10">
    <property type="entry name" value="Spore Coat Polysaccharide Biosynthesis Protein SpsA, Chain A"/>
    <property type="match status" value="1"/>
</dbReference>
<evidence type="ECO:0000313" key="3">
    <source>
        <dbReference type="Proteomes" id="UP000594262"/>
    </source>
</evidence>
<name>A0A7M5TTE3_9CNID</name>
<protein>
    <submittedName>
        <fullName evidence="2">Uncharacterized protein</fullName>
    </submittedName>
</protein>
<evidence type="ECO:0000256" key="1">
    <source>
        <dbReference type="SAM" id="Phobius"/>
    </source>
</evidence>
<dbReference type="InterPro" id="IPR029044">
    <property type="entry name" value="Nucleotide-diphossugar_trans"/>
</dbReference>